<evidence type="ECO:0000313" key="3">
    <source>
        <dbReference type="Proteomes" id="UP000256686"/>
    </source>
</evidence>
<dbReference type="Pfam" id="PF20130">
    <property type="entry name" value="DUF6520"/>
    <property type="match status" value="1"/>
</dbReference>
<sequence length="84" mass="8925">MKKFILPVVVFLTGAGGAFASTVSKTADSTMVPGHRFDPSASEVKCIEVAQCSTIEGAECTWNSEVLKEKINDTACGAPLYRVN</sequence>
<dbReference type="Proteomes" id="UP000256686">
    <property type="component" value="Unassembled WGS sequence"/>
</dbReference>
<accession>A0A3D9C3P5</accession>
<keyword evidence="1" id="KW-0732">Signal</keyword>
<evidence type="ECO:0000313" key="2">
    <source>
        <dbReference type="EMBL" id="REC60487.1"/>
    </source>
</evidence>
<organism evidence="2 3">
    <name type="scientific">Chryseobacterium pennae</name>
    <dbReference type="NCBI Taxonomy" id="2258962"/>
    <lineage>
        <taxon>Bacteria</taxon>
        <taxon>Pseudomonadati</taxon>
        <taxon>Bacteroidota</taxon>
        <taxon>Flavobacteriia</taxon>
        <taxon>Flavobacteriales</taxon>
        <taxon>Weeksellaceae</taxon>
        <taxon>Chryseobacterium group</taxon>
        <taxon>Chryseobacterium</taxon>
    </lineage>
</organism>
<dbReference type="AlphaFoldDB" id="A0A3D9C3P5"/>
<dbReference type="InterPro" id="IPR045391">
    <property type="entry name" value="DUF6520"/>
</dbReference>
<dbReference type="RefSeq" id="WP_115972650.1">
    <property type="nucleotide sequence ID" value="NZ_QNVT01000024.1"/>
</dbReference>
<evidence type="ECO:0000256" key="1">
    <source>
        <dbReference type="SAM" id="SignalP"/>
    </source>
</evidence>
<name>A0A3D9C3P5_9FLAO</name>
<gene>
    <name evidence="2" type="ORF">DRF65_20705</name>
</gene>
<proteinExistence type="predicted"/>
<feature type="chain" id="PRO_5017813337" evidence="1">
    <location>
        <begin position="21"/>
        <end position="84"/>
    </location>
</feature>
<feature type="signal peptide" evidence="1">
    <location>
        <begin position="1"/>
        <end position="20"/>
    </location>
</feature>
<dbReference type="EMBL" id="QNVT01000024">
    <property type="protein sequence ID" value="REC60487.1"/>
    <property type="molecule type" value="Genomic_DNA"/>
</dbReference>
<keyword evidence="3" id="KW-1185">Reference proteome</keyword>
<protein>
    <submittedName>
        <fullName evidence="2">Uncharacterized protein</fullName>
    </submittedName>
</protein>
<comment type="caution">
    <text evidence="2">The sequence shown here is derived from an EMBL/GenBank/DDBJ whole genome shotgun (WGS) entry which is preliminary data.</text>
</comment>
<reference evidence="3" key="1">
    <citation type="submission" date="2018-06" db="EMBL/GenBank/DDBJ databases">
        <authorList>
            <person name="Lum Nde A."/>
            <person name="Hugo C."/>
        </authorList>
    </citation>
    <scope>NUCLEOTIDE SEQUENCE [LARGE SCALE GENOMIC DNA]</scope>
    <source>
        <strain evidence="3">1_F178</strain>
    </source>
</reference>